<keyword evidence="1" id="KW-1133">Transmembrane helix</keyword>
<dbReference type="OrthoDB" id="9797274at2"/>
<dbReference type="PANTHER" id="PTHR30015">
    <property type="entry name" value="MRR RESTRICTION SYSTEM PROTEIN"/>
    <property type="match status" value="1"/>
</dbReference>
<keyword evidence="4" id="KW-1185">Reference proteome</keyword>
<dbReference type="InterPro" id="IPR011856">
    <property type="entry name" value="tRNA_endonuc-like_dom_sf"/>
</dbReference>
<feature type="domain" description="Restriction endonuclease type IV Mrr" evidence="2">
    <location>
        <begin position="79"/>
        <end position="188"/>
    </location>
</feature>
<dbReference type="EMBL" id="MRWQ01000008">
    <property type="protein sequence ID" value="OKL36451.1"/>
    <property type="molecule type" value="Genomic_DNA"/>
</dbReference>
<feature type="transmembrane region" description="Helical" evidence="1">
    <location>
        <begin position="12"/>
        <end position="36"/>
    </location>
</feature>
<keyword evidence="3" id="KW-0255">Endonuclease</keyword>
<evidence type="ECO:0000313" key="4">
    <source>
        <dbReference type="Proteomes" id="UP000186524"/>
    </source>
</evidence>
<keyword evidence="3" id="KW-0540">Nuclease</keyword>
<feature type="transmembrane region" description="Helical" evidence="1">
    <location>
        <begin position="42"/>
        <end position="59"/>
    </location>
</feature>
<proteinExistence type="predicted"/>
<reference evidence="3 4" key="1">
    <citation type="submission" date="2016-12" db="EMBL/GenBank/DDBJ databases">
        <title>Domibacillus sp. SAOS 44 whole genome sequencing.</title>
        <authorList>
            <person name="Verma A."/>
            <person name="Krishnamurthi S."/>
        </authorList>
    </citation>
    <scope>NUCLEOTIDE SEQUENCE [LARGE SCALE GENOMIC DNA]</scope>
    <source>
        <strain evidence="3 4">SAOS 44</strain>
    </source>
</reference>
<protein>
    <submittedName>
        <fullName evidence="3">Restriction endonuclease</fullName>
    </submittedName>
</protein>
<dbReference type="GO" id="GO:0015666">
    <property type="term" value="F:restriction endodeoxyribonuclease activity"/>
    <property type="evidence" value="ECO:0007669"/>
    <property type="project" value="TreeGrafter"/>
</dbReference>
<evidence type="ECO:0000313" key="3">
    <source>
        <dbReference type="EMBL" id="OKL36451.1"/>
    </source>
</evidence>
<dbReference type="SUPFAM" id="SSF52980">
    <property type="entry name" value="Restriction endonuclease-like"/>
    <property type="match status" value="1"/>
</dbReference>
<dbReference type="InterPro" id="IPR007560">
    <property type="entry name" value="Restrct_endonuc_IV_Mrr"/>
</dbReference>
<dbReference type="Pfam" id="PF04471">
    <property type="entry name" value="Mrr_cat"/>
    <property type="match status" value="1"/>
</dbReference>
<organism evidence="3 4">
    <name type="scientific">Domibacillus mangrovi</name>
    <dbReference type="NCBI Taxonomy" id="1714354"/>
    <lineage>
        <taxon>Bacteria</taxon>
        <taxon>Bacillati</taxon>
        <taxon>Bacillota</taxon>
        <taxon>Bacilli</taxon>
        <taxon>Bacillales</taxon>
        <taxon>Bacillaceae</taxon>
        <taxon>Domibacillus</taxon>
    </lineage>
</organism>
<dbReference type="GO" id="GO:0003677">
    <property type="term" value="F:DNA binding"/>
    <property type="evidence" value="ECO:0007669"/>
    <property type="project" value="InterPro"/>
</dbReference>
<accession>A0A1Q5P2Q9</accession>
<dbReference type="Gene3D" id="3.40.1350.10">
    <property type="match status" value="1"/>
</dbReference>
<dbReference type="InterPro" id="IPR011335">
    <property type="entry name" value="Restrct_endonuc-II-like"/>
</dbReference>
<dbReference type="AlphaFoldDB" id="A0A1Q5P2Q9"/>
<keyword evidence="1" id="KW-0472">Membrane</keyword>
<evidence type="ECO:0000259" key="2">
    <source>
        <dbReference type="Pfam" id="PF04471"/>
    </source>
</evidence>
<name>A0A1Q5P2Q9_9BACI</name>
<keyword evidence="1" id="KW-0812">Transmembrane</keyword>
<gene>
    <name evidence="3" type="ORF">BLL40_10925</name>
</gene>
<keyword evidence="3" id="KW-0378">Hydrolase</keyword>
<dbReference type="PANTHER" id="PTHR30015:SF6">
    <property type="entry name" value="SLL1429 PROTEIN"/>
    <property type="match status" value="1"/>
</dbReference>
<evidence type="ECO:0000256" key="1">
    <source>
        <dbReference type="SAM" id="Phobius"/>
    </source>
</evidence>
<comment type="caution">
    <text evidence="3">The sequence shown here is derived from an EMBL/GenBank/DDBJ whole genome shotgun (WGS) entry which is preliminary data.</text>
</comment>
<sequence>MTKMKDKNEADTLFDKTLLGIMGFLIASHFVLPLIIQPQADIFIVIAIMIISVAVYVYLPPNRKRIQKRRLLQSDIKEIDTMQRIEFRRYLEELFENMGYKVELPSAPDHYEADLLLKKNGKFIAVLAKHYSKTVGVDSVQQVFSVKAYYKAHEAWIVTNNTFTKNAYDLAKKNSVKLVDRGQLINLINER</sequence>
<dbReference type="InterPro" id="IPR052906">
    <property type="entry name" value="Type_IV_Methyl-Rstrct_Enzyme"/>
</dbReference>
<dbReference type="GO" id="GO:0009307">
    <property type="term" value="P:DNA restriction-modification system"/>
    <property type="evidence" value="ECO:0007669"/>
    <property type="project" value="InterPro"/>
</dbReference>
<dbReference type="Proteomes" id="UP000186524">
    <property type="component" value="Unassembled WGS sequence"/>
</dbReference>